<evidence type="ECO:0000256" key="11">
    <source>
        <dbReference type="NCBIfam" id="TIGR00665"/>
    </source>
</evidence>
<evidence type="ECO:0000313" key="14">
    <source>
        <dbReference type="EMBL" id="PIT97174.1"/>
    </source>
</evidence>
<dbReference type="GO" id="GO:0006269">
    <property type="term" value="P:DNA replication, synthesis of primer"/>
    <property type="evidence" value="ECO:0007669"/>
    <property type="project" value="UniProtKB-UniRule"/>
</dbReference>
<evidence type="ECO:0000256" key="9">
    <source>
        <dbReference type="ARBA" id="ARBA00023235"/>
    </source>
</evidence>
<dbReference type="GO" id="GO:0043139">
    <property type="term" value="F:5'-3' DNA helicase activity"/>
    <property type="evidence" value="ECO:0007669"/>
    <property type="project" value="UniProtKB-EC"/>
</dbReference>
<accession>A0A2M6WWJ8</accession>
<evidence type="ECO:0000256" key="1">
    <source>
        <dbReference type="ARBA" id="ARBA00008428"/>
    </source>
</evidence>
<reference evidence="15" key="1">
    <citation type="submission" date="2017-09" db="EMBL/GenBank/DDBJ databases">
        <title>Depth-based differentiation of microbial function through sediment-hosted aquifers and enrichment of novel symbionts in the deep terrestrial subsurface.</title>
        <authorList>
            <person name="Probst A.J."/>
            <person name="Ladd B."/>
            <person name="Jarett J.K."/>
            <person name="Geller-Mcgrath D.E."/>
            <person name="Sieber C.M.K."/>
            <person name="Emerson J.B."/>
            <person name="Anantharaman K."/>
            <person name="Thomas B.C."/>
            <person name="Malmstrom R."/>
            <person name="Stieglmeier M."/>
            <person name="Klingl A."/>
            <person name="Woyke T."/>
            <person name="Ryan C.M."/>
            <person name="Banfield J.F."/>
        </authorList>
    </citation>
    <scope>NUCLEOTIDE SEQUENCE [LARGE SCALE GENOMIC DNA]</scope>
</reference>
<dbReference type="InterPro" id="IPR007692">
    <property type="entry name" value="DNA_helicase_DnaB"/>
</dbReference>
<dbReference type="SUPFAM" id="SSF52540">
    <property type="entry name" value="P-loop containing nucleoside triphosphate hydrolases"/>
    <property type="match status" value="1"/>
</dbReference>
<evidence type="ECO:0000256" key="7">
    <source>
        <dbReference type="ARBA" id="ARBA00022840"/>
    </source>
</evidence>
<dbReference type="GO" id="GO:0016887">
    <property type="term" value="F:ATP hydrolysis activity"/>
    <property type="evidence" value="ECO:0007669"/>
    <property type="project" value="RHEA"/>
</dbReference>
<dbReference type="GO" id="GO:0005524">
    <property type="term" value="F:ATP binding"/>
    <property type="evidence" value="ECO:0007669"/>
    <property type="project" value="UniProtKB-UniRule"/>
</dbReference>
<dbReference type="PROSITE" id="PS51199">
    <property type="entry name" value="SF4_HELICASE"/>
    <property type="match status" value="1"/>
</dbReference>
<dbReference type="Pfam" id="PF03796">
    <property type="entry name" value="DnaB_C"/>
    <property type="match status" value="1"/>
</dbReference>
<dbReference type="EMBL" id="PEZV01000030">
    <property type="protein sequence ID" value="PIT97174.1"/>
    <property type="molecule type" value="Genomic_DNA"/>
</dbReference>
<dbReference type="PANTHER" id="PTHR30153:SF2">
    <property type="entry name" value="REPLICATIVE DNA HELICASE"/>
    <property type="match status" value="1"/>
</dbReference>
<evidence type="ECO:0000259" key="13">
    <source>
        <dbReference type="PROSITE" id="PS51199"/>
    </source>
</evidence>
<sequence>MAEGKNEQTGKLPPQNVEAEQSIIGGLLIDKDAIFKVADIILPSDFYRPEHGIIFDAMVDLFNSGNPIDLVTLSDHLQKKKQLKKIGGATYLTELANSTSSSAYIAKHAKIVAEKSALRRLINAATSIIEEGYDATEDAPSIIDKAESRLFSVIERSTKDKFVPIKDILGESIERINEIHENRGQLRGMPSGFKQLDNLTAGFQKSDLVVLAARPGMGKTALALNIASNIAVKNNIPVGLFSLEMSRDQLVDRLLTLQAGIDSWRLRTGNLQEDDFPRLNYAMGVLSEAPIYIDDSPLLTALDIRTKARRLQAEIGLGMIVVDYLQLMEGRRRGSDENRVQEVSDISRSLKGLARELNIPILAISQLSRAVEARTPKIPQLSDLRESGSIEQDADVVMFIYREDYYEPDTEKKGITQILVRKHRNGPTGDIELYFHPEYSRFGDIEKSV</sequence>
<evidence type="ECO:0000313" key="15">
    <source>
        <dbReference type="Proteomes" id="UP000228596"/>
    </source>
</evidence>
<keyword evidence="5 12" id="KW-0378">Hydrolase</keyword>
<dbReference type="InterPro" id="IPR007693">
    <property type="entry name" value="DNA_helicase_DnaB-like_N"/>
</dbReference>
<evidence type="ECO:0000256" key="2">
    <source>
        <dbReference type="ARBA" id="ARBA00022515"/>
    </source>
</evidence>
<dbReference type="Proteomes" id="UP000228596">
    <property type="component" value="Unassembled WGS sequence"/>
</dbReference>
<protein>
    <recommendedName>
        <fullName evidence="11 12">Replicative DNA helicase</fullName>
        <ecNumber evidence="11 12">5.6.2.3</ecNumber>
    </recommendedName>
</protein>
<dbReference type="Gene3D" id="1.10.860.10">
    <property type="entry name" value="DNAb Helicase, Chain A"/>
    <property type="match status" value="1"/>
</dbReference>
<keyword evidence="6 12" id="KW-0347">Helicase</keyword>
<evidence type="ECO:0000256" key="8">
    <source>
        <dbReference type="ARBA" id="ARBA00023125"/>
    </source>
</evidence>
<evidence type="ECO:0000256" key="12">
    <source>
        <dbReference type="RuleBase" id="RU362085"/>
    </source>
</evidence>
<dbReference type="FunFam" id="3.40.50.300:FF:001761">
    <property type="entry name" value="Replicative DNA helicase"/>
    <property type="match status" value="1"/>
</dbReference>
<dbReference type="InterPro" id="IPR003593">
    <property type="entry name" value="AAA+_ATPase"/>
</dbReference>
<dbReference type="GO" id="GO:0003677">
    <property type="term" value="F:DNA binding"/>
    <property type="evidence" value="ECO:0007669"/>
    <property type="project" value="UniProtKB-UniRule"/>
</dbReference>
<dbReference type="PANTHER" id="PTHR30153">
    <property type="entry name" value="REPLICATIVE DNA HELICASE DNAB"/>
    <property type="match status" value="1"/>
</dbReference>
<organism evidence="14 15">
    <name type="scientific">Candidatus Berkelbacteria bacterium CG10_big_fil_rev_8_21_14_0_10_41_12</name>
    <dbReference type="NCBI Taxonomy" id="1974513"/>
    <lineage>
        <taxon>Bacteria</taxon>
        <taxon>Candidatus Berkelbacteria</taxon>
    </lineage>
</organism>
<keyword evidence="2 12" id="KW-0639">Primosome</keyword>
<evidence type="ECO:0000256" key="4">
    <source>
        <dbReference type="ARBA" id="ARBA00022741"/>
    </source>
</evidence>
<evidence type="ECO:0000256" key="3">
    <source>
        <dbReference type="ARBA" id="ARBA00022705"/>
    </source>
</evidence>
<gene>
    <name evidence="14" type="primary">dnaB</name>
    <name evidence="14" type="ORF">COT77_02800</name>
</gene>
<dbReference type="NCBIfam" id="NF004384">
    <property type="entry name" value="PRK05748.1"/>
    <property type="match status" value="1"/>
</dbReference>
<keyword evidence="7 12" id="KW-0067">ATP-binding</keyword>
<keyword evidence="3 12" id="KW-0235">DNA replication</keyword>
<dbReference type="SUPFAM" id="SSF48024">
    <property type="entry name" value="N-terminal domain of DnaB helicase"/>
    <property type="match status" value="1"/>
</dbReference>
<comment type="catalytic activity">
    <reaction evidence="10 12">
        <text>ATP + H2O = ADP + phosphate + H(+)</text>
        <dbReference type="Rhea" id="RHEA:13065"/>
        <dbReference type="ChEBI" id="CHEBI:15377"/>
        <dbReference type="ChEBI" id="CHEBI:15378"/>
        <dbReference type="ChEBI" id="CHEBI:30616"/>
        <dbReference type="ChEBI" id="CHEBI:43474"/>
        <dbReference type="ChEBI" id="CHEBI:456216"/>
        <dbReference type="EC" id="5.6.2.3"/>
    </reaction>
</comment>
<dbReference type="Gene3D" id="3.40.50.300">
    <property type="entry name" value="P-loop containing nucleotide triphosphate hydrolases"/>
    <property type="match status" value="1"/>
</dbReference>
<dbReference type="EC" id="5.6.2.3" evidence="11 12"/>
<keyword evidence="4 12" id="KW-0547">Nucleotide-binding</keyword>
<keyword evidence="9" id="KW-0413">Isomerase</keyword>
<proteinExistence type="inferred from homology"/>
<dbReference type="InterPro" id="IPR027417">
    <property type="entry name" value="P-loop_NTPase"/>
</dbReference>
<dbReference type="FunFam" id="1.10.860.10:FF:000001">
    <property type="entry name" value="Replicative DNA helicase"/>
    <property type="match status" value="1"/>
</dbReference>
<dbReference type="SMART" id="SM00382">
    <property type="entry name" value="AAA"/>
    <property type="match status" value="1"/>
</dbReference>
<evidence type="ECO:0000256" key="10">
    <source>
        <dbReference type="ARBA" id="ARBA00048954"/>
    </source>
</evidence>
<dbReference type="InterPro" id="IPR036185">
    <property type="entry name" value="DNA_heli_DnaB-like_N_sf"/>
</dbReference>
<feature type="domain" description="SF4 helicase" evidence="13">
    <location>
        <begin position="182"/>
        <end position="449"/>
    </location>
</feature>
<dbReference type="GO" id="GO:0005829">
    <property type="term" value="C:cytosol"/>
    <property type="evidence" value="ECO:0007669"/>
    <property type="project" value="TreeGrafter"/>
</dbReference>
<dbReference type="NCBIfam" id="TIGR00665">
    <property type="entry name" value="DnaB"/>
    <property type="match status" value="1"/>
</dbReference>
<dbReference type="InterPro" id="IPR007694">
    <property type="entry name" value="DNA_helicase_DnaB-like_C"/>
</dbReference>
<dbReference type="InterPro" id="IPR016136">
    <property type="entry name" value="DNA_helicase_N/primase_C"/>
</dbReference>
<keyword evidence="8 12" id="KW-0238">DNA-binding</keyword>
<comment type="caution">
    <text evidence="14">The sequence shown here is derived from an EMBL/GenBank/DDBJ whole genome shotgun (WGS) entry which is preliminary data.</text>
</comment>
<dbReference type="GO" id="GO:1990077">
    <property type="term" value="C:primosome complex"/>
    <property type="evidence" value="ECO:0007669"/>
    <property type="project" value="UniProtKB-UniRule"/>
</dbReference>
<name>A0A2M6WWJ8_9BACT</name>
<dbReference type="CDD" id="cd00984">
    <property type="entry name" value="DnaB_C"/>
    <property type="match status" value="1"/>
</dbReference>
<comment type="similarity">
    <text evidence="1 12">Belongs to the helicase family. DnaB subfamily.</text>
</comment>
<evidence type="ECO:0000256" key="5">
    <source>
        <dbReference type="ARBA" id="ARBA00022801"/>
    </source>
</evidence>
<comment type="function">
    <text evidence="12">The main replicative DNA helicase, it participates in initiation and elongation during chromosome replication. Travels ahead of the DNA replisome, separating dsDNA into templates for DNA synthesis. A processive ATP-dependent 5'-3' DNA helicase it has DNA-dependent ATPase activity.</text>
</comment>
<dbReference type="Pfam" id="PF00772">
    <property type="entry name" value="DnaB"/>
    <property type="match status" value="1"/>
</dbReference>
<dbReference type="AlphaFoldDB" id="A0A2M6WWJ8"/>
<evidence type="ECO:0000256" key="6">
    <source>
        <dbReference type="ARBA" id="ARBA00022806"/>
    </source>
</evidence>